<proteinExistence type="predicted"/>
<dbReference type="EMBL" id="MN740300">
    <property type="protein sequence ID" value="QHT99051.1"/>
    <property type="molecule type" value="Genomic_DNA"/>
</dbReference>
<name>A0A6C0J0A0_9ZZZZ</name>
<dbReference type="AlphaFoldDB" id="A0A6C0J0A0"/>
<organism evidence="1">
    <name type="scientific">viral metagenome</name>
    <dbReference type="NCBI Taxonomy" id="1070528"/>
    <lineage>
        <taxon>unclassified sequences</taxon>
        <taxon>metagenomes</taxon>
        <taxon>organismal metagenomes</taxon>
    </lineage>
</organism>
<protein>
    <submittedName>
        <fullName evidence="1">Uncharacterized protein</fullName>
    </submittedName>
</protein>
<reference evidence="1" key="1">
    <citation type="journal article" date="2020" name="Nature">
        <title>Giant virus diversity and host interactions through global metagenomics.</title>
        <authorList>
            <person name="Schulz F."/>
            <person name="Roux S."/>
            <person name="Paez-Espino D."/>
            <person name="Jungbluth S."/>
            <person name="Walsh D.A."/>
            <person name="Denef V.J."/>
            <person name="McMahon K.D."/>
            <person name="Konstantinidis K.T."/>
            <person name="Eloe-Fadrosh E.A."/>
            <person name="Kyrpides N.C."/>
            <person name="Woyke T."/>
        </authorList>
    </citation>
    <scope>NUCLEOTIDE SEQUENCE</scope>
    <source>
        <strain evidence="1">GVMAG-M-3300025695-21</strain>
    </source>
</reference>
<evidence type="ECO:0000313" key="1">
    <source>
        <dbReference type="EMBL" id="QHT99051.1"/>
    </source>
</evidence>
<accession>A0A6C0J0A0</accession>
<sequence>MNIIKIILLATITITDSFMNTYSILKLSNNMRPLLYKPSFNKPLTSLKCSYLENIENASYYEKNNTVLLPKPIPIYAQNKIPKPMPKPIPKPIPIPRLTFDNLFLILFSIQKIYISSNSDRIIVEYDNKKGVFYINNFVERNKIEFLLSLINVDVTIVNDYPTKMDYPNGELYCSPNFTMNINITEAEIEDIINGIIHKYESENESSDDYYDVDDDIDRMI</sequence>